<accession>A0A6A6QU10</accession>
<organism evidence="2 3">
    <name type="scientific">Lophium mytilinum</name>
    <dbReference type="NCBI Taxonomy" id="390894"/>
    <lineage>
        <taxon>Eukaryota</taxon>
        <taxon>Fungi</taxon>
        <taxon>Dikarya</taxon>
        <taxon>Ascomycota</taxon>
        <taxon>Pezizomycotina</taxon>
        <taxon>Dothideomycetes</taxon>
        <taxon>Pleosporomycetidae</taxon>
        <taxon>Mytilinidiales</taxon>
        <taxon>Mytilinidiaceae</taxon>
        <taxon>Lophium</taxon>
    </lineage>
</organism>
<feature type="compositionally biased region" description="Polar residues" evidence="1">
    <location>
        <begin position="21"/>
        <end position="33"/>
    </location>
</feature>
<dbReference type="PANTHER" id="PTHR38111:SF2">
    <property type="entry name" value="FINGER DOMAIN PROTEIN, PUTATIVE (AFU_ORTHOLOGUE AFUA_1G01560)-RELATED"/>
    <property type="match status" value="1"/>
</dbReference>
<dbReference type="InterPro" id="IPR021858">
    <property type="entry name" value="Fun_TF"/>
</dbReference>
<dbReference type="InterPro" id="IPR053178">
    <property type="entry name" value="Osmoadaptation_assoc"/>
</dbReference>
<dbReference type="Pfam" id="PF11951">
    <property type="entry name" value="Fungal_trans_2"/>
    <property type="match status" value="1"/>
</dbReference>
<dbReference type="Proteomes" id="UP000799750">
    <property type="component" value="Unassembled WGS sequence"/>
</dbReference>
<dbReference type="EMBL" id="MU004190">
    <property type="protein sequence ID" value="KAF2494397.1"/>
    <property type="molecule type" value="Genomic_DNA"/>
</dbReference>
<dbReference type="AlphaFoldDB" id="A0A6A6QU10"/>
<feature type="compositionally biased region" description="Basic residues" evidence="1">
    <location>
        <begin position="1"/>
        <end position="14"/>
    </location>
</feature>
<feature type="region of interest" description="Disordered" evidence="1">
    <location>
        <begin position="1"/>
        <end position="33"/>
    </location>
</feature>
<reference evidence="2" key="1">
    <citation type="journal article" date="2020" name="Stud. Mycol.">
        <title>101 Dothideomycetes genomes: a test case for predicting lifestyles and emergence of pathogens.</title>
        <authorList>
            <person name="Haridas S."/>
            <person name="Albert R."/>
            <person name="Binder M."/>
            <person name="Bloem J."/>
            <person name="Labutti K."/>
            <person name="Salamov A."/>
            <person name="Andreopoulos B."/>
            <person name="Baker S."/>
            <person name="Barry K."/>
            <person name="Bills G."/>
            <person name="Bluhm B."/>
            <person name="Cannon C."/>
            <person name="Castanera R."/>
            <person name="Culley D."/>
            <person name="Daum C."/>
            <person name="Ezra D."/>
            <person name="Gonzalez J."/>
            <person name="Henrissat B."/>
            <person name="Kuo A."/>
            <person name="Liang C."/>
            <person name="Lipzen A."/>
            <person name="Lutzoni F."/>
            <person name="Magnuson J."/>
            <person name="Mondo S."/>
            <person name="Nolan M."/>
            <person name="Ohm R."/>
            <person name="Pangilinan J."/>
            <person name="Park H.-J."/>
            <person name="Ramirez L."/>
            <person name="Alfaro M."/>
            <person name="Sun H."/>
            <person name="Tritt A."/>
            <person name="Yoshinaga Y."/>
            <person name="Zwiers L.-H."/>
            <person name="Turgeon B."/>
            <person name="Goodwin S."/>
            <person name="Spatafora J."/>
            <person name="Crous P."/>
            <person name="Grigoriev I."/>
        </authorList>
    </citation>
    <scope>NUCLEOTIDE SEQUENCE</scope>
    <source>
        <strain evidence="2">CBS 269.34</strain>
    </source>
</reference>
<proteinExistence type="predicted"/>
<evidence type="ECO:0000313" key="2">
    <source>
        <dbReference type="EMBL" id="KAF2494397.1"/>
    </source>
</evidence>
<dbReference type="PANTHER" id="PTHR38111">
    <property type="entry name" value="ZN(2)-C6 FUNGAL-TYPE DOMAIN-CONTAINING PROTEIN-RELATED"/>
    <property type="match status" value="1"/>
</dbReference>
<evidence type="ECO:0000313" key="3">
    <source>
        <dbReference type="Proteomes" id="UP000799750"/>
    </source>
</evidence>
<name>A0A6A6QU10_9PEZI</name>
<protein>
    <submittedName>
        <fullName evidence="2">Uncharacterized protein</fullName>
    </submittedName>
</protein>
<sequence length="462" mass="51744">MTERVKKPRKRKQRVLQQPVETPQTKIGSAQDSFQYDGSSQPAALHSLAIRPNPIEASAVFVRPTSDETSRVLDVNPTISGCRQHFRLAIPYQPSLVDIYDQAFIYQFVELHKGWRTPKVYGGETPWITLLPELPSSSAIPVVKYSIRAASMAFYGQVHQDVSVMTDSYRWYSTGLALQRSCISDLEEDRIPRIEEVIVPIIMSLYEVVASTTQTSVFHHLDAASKVLEMRGPTNCSTGLPHQLFKAVRVTNANVSLMTNTPSFFSNRPWLTVPFSANPKRPLHLLTDLILSIPHCLSLSGRRCSLVRFFDSPPADQTIRTAISLRATDLLNDLVAWRSDYEEPTFRDAYTALTTCNYYAASLVVRLILSVTSSTTEEPTTDTDSKSHSGSAVLHAKSILQISRFLEYLRPVGFDFMQSVFALAVVSLLSPNEEQKGEAAKMLERWGQERGLSGICRAWNIV</sequence>
<keyword evidence="3" id="KW-1185">Reference proteome</keyword>
<evidence type="ECO:0000256" key="1">
    <source>
        <dbReference type="SAM" id="MobiDB-lite"/>
    </source>
</evidence>
<gene>
    <name evidence="2" type="ORF">BU16DRAFT_562057</name>
</gene>
<dbReference type="OrthoDB" id="3525185at2759"/>